<dbReference type="RefSeq" id="WP_130970355.1">
    <property type="nucleotide sequence ID" value="NZ_JAMWXP010000007.1"/>
</dbReference>
<gene>
    <name evidence="1" type="ORF">EYY96_02570</name>
</gene>
<reference evidence="1 2" key="1">
    <citation type="submission" date="2019-02" db="EMBL/GenBank/DDBJ databases">
        <title>Comparative genomic analysis of the Hafnia genus genomes.</title>
        <authorList>
            <person name="Zhiqiu Y."/>
            <person name="Chao Y."/>
            <person name="Yuhui D."/>
            <person name="Di H."/>
            <person name="Bin L."/>
        </authorList>
    </citation>
    <scope>NUCLEOTIDE SEQUENCE [LARGE SCALE GENOMIC DNA]</scope>
    <source>
        <strain evidence="1 2">PCM_1210</strain>
    </source>
</reference>
<name>A0ABD7QB93_HAFAL</name>
<dbReference type="Proteomes" id="UP000291600">
    <property type="component" value="Unassembled WGS sequence"/>
</dbReference>
<evidence type="ECO:0000313" key="2">
    <source>
        <dbReference type="Proteomes" id="UP000291600"/>
    </source>
</evidence>
<proteinExistence type="predicted"/>
<dbReference type="EMBL" id="SITJ01000048">
    <property type="protein sequence ID" value="TBL70182.1"/>
    <property type="molecule type" value="Genomic_DNA"/>
</dbReference>
<evidence type="ECO:0000313" key="1">
    <source>
        <dbReference type="EMBL" id="TBL70182.1"/>
    </source>
</evidence>
<accession>A0ABD7QB93</accession>
<dbReference type="AlphaFoldDB" id="A0ABD7QB93"/>
<protein>
    <submittedName>
        <fullName evidence="1">Uncharacterized protein</fullName>
    </submittedName>
</protein>
<sequence length="66" mass="7057">MVKLSLNRAEVVLTEICQTKAIINLIINEGVNNADIENALEAVNGSLERASKALTTVDDGTEVHHG</sequence>
<organism evidence="1 2">
    <name type="scientific">Hafnia alvei</name>
    <dbReference type="NCBI Taxonomy" id="569"/>
    <lineage>
        <taxon>Bacteria</taxon>
        <taxon>Pseudomonadati</taxon>
        <taxon>Pseudomonadota</taxon>
        <taxon>Gammaproteobacteria</taxon>
        <taxon>Enterobacterales</taxon>
        <taxon>Hafniaceae</taxon>
        <taxon>Hafnia</taxon>
    </lineage>
</organism>
<comment type="caution">
    <text evidence="1">The sequence shown here is derived from an EMBL/GenBank/DDBJ whole genome shotgun (WGS) entry which is preliminary data.</text>
</comment>